<evidence type="ECO:0000256" key="1">
    <source>
        <dbReference type="SAM" id="MobiDB-lite"/>
    </source>
</evidence>
<dbReference type="RefSeq" id="WP_212989584.1">
    <property type="nucleotide sequence ID" value="NZ_BAABEA010000021.1"/>
</dbReference>
<proteinExistence type="predicted"/>
<evidence type="ECO:0000313" key="2">
    <source>
        <dbReference type="EMBL" id="GIM69434.1"/>
    </source>
</evidence>
<comment type="caution">
    <text evidence="2">The sequence shown here is derived from an EMBL/GenBank/DDBJ whole genome shotgun (WGS) entry which is preliminary data.</text>
</comment>
<dbReference type="Proteomes" id="UP000681340">
    <property type="component" value="Unassembled WGS sequence"/>
</dbReference>
<feature type="region of interest" description="Disordered" evidence="1">
    <location>
        <begin position="72"/>
        <end position="96"/>
    </location>
</feature>
<dbReference type="AlphaFoldDB" id="A0A919SE71"/>
<evidence type="ECO:0000313" key="3">
    <source>
        <dbReference type="Proteomes" id="UP000681340"/>
    </source>
</evidence>
<name>A0A919SE71_9ACTN</name>
<protein>
    <submittedName>
        <fullName evidence="2">Uncharacterized protein</fullName>
    </submittedName>
</protein>
<sequence length="96" mass="10418">MIIDPNASVREKRVSGAGPELPEWTTDRKRERGALSAAGRYLNEMCGVGRPRAREMRPAVISRAVFISAQSRVNGYSTGGSAPFRPAGRSDAEDLQ</sequence>
<feature type="region of interest" description="Disordered" evidence="1">
    <location>
        <begin position="1"/>
        <end position="28"/>
    </location>
</feature>
<organism evidence="2 3">
    <name type="scientific">Actinoplanes auranticolor</name>
    <dbReference type="NCBI Taxonomy" id="47988"/>
    <lineage>
        <taxon>Bacteria</taxon>
        <taxon>Bacillati</taxon>
        <taxon>Actinomycetota</taxon>
        <taxon>Actinomycetes</taxon>
        <taxon>Micromonosporales</taxon>
        <taxon>Micromonosporaceae</taxon>
        <taxon>Actinoplanes</taxon>
    </lineage>
</organism>
<reference evidence="2" key="1">
    <citation type="submission" date="2021-03" db="EMBL/GenBank/DDBJ databases">
        <title>Whole genome shotgun sequence of Actinoplanes auranticolor NBRC 12245.</title>
        <authorList>
            <person name="Komaki H."/>
            <person name="Tamura T."/>
        </authorList>
    </citation>
    <scope>NUCLEOTIDE SEQUENCE</scope>
    <source>
        <strain evidence="2">NBRC 12245</strain>
    </source>
</reference>
<keyword evidence="3" id="KW-1185">Reference proteome</keyword>
<gene>
    <name evidence="2" type="ORF">Aau02nite_36000</name>
</gene>
<accession>A0A919SE71</accession>
<dbReference type="EMBL" id="BOQL01000027">
    <property type="protein sequence ID" value="GIM69434.1"/>
    <property type="molecule type" value="Genomic_DNA"/>
</dbReference>